<dbReference type="EMBL" id="BAAAQK010000005">
    <property type="protein sequence ID" value="GAA1846653.1"/>
    <property type="molecule type" value="Genomic_DNA"/>
</dbReference>
<reference evidence="2 3" key="1">
    <citation type="journal article" date="2019" name="Int. J. Syst. Evol. Microbiol.">
        <title>The Global Catalogue of Microorganisms (GCM) 10K type strain sequencing project: providing services to taxonomists for standard genome sequencing and annotation.</title>
        <authorList>
            <consortium name="The Broad Institute Genomics Platform"/>
            <consortium name="The Broad Institute Genome Sequencing Center for Infectious Disease"/>
            <person name="Wu L."/>
            <person name="Ma J."/>
        </authorList>
    </citation>
    <scope>NUCLEOTIDE SEQUENCE [LARGE SCALE GENOMIC DNA]</scope>
    <source>
        <strain evidence="2 3">JCM 16009</strain>
    </source>
</reference>
<organism evidence="2 3">
    <name type="scientific">Pseudonocardia ailaonensis</name>
    <dbReference type="NCBI Taxonomy" id="367279"/>
    <lineage>
        <taxon>Bacteria</taxon>
        <taxon>Bacillati</taxon>
        <taxon>Actinomycetota</taxon>
        <taxon>Actinomycetes</taxon>
        <taxon>Pseudonocardiales</taxon>
        <taxon>Pseudonocardiaceae</taxon>
        <taxon>Pseudonocardia</taxon>
    </lineage>
</organism>
<keyword evidence="1" id="KW-0732">Signal</keyword>
<dbReference type="Proteomes" id="UP001500449">
    <property type="component" value="Unassembled WGS sequence"/>
</dbReference>
<comment type="caution">
    <text evidence="2">The sequence shown here is derived from an EMBL/GenBank/DDBJ whole genome shotgun (WGS) entry which is preliminary data.</text>
</comment>
<gene>
    <name evidence="2" type="ORF">GCM10009836_27830</name>
</gene>
<evidence type="ECO:0000256" key="1">
    <source>
        <dbReference type="SAM" id="SignalP"/>
    </source>
</evidence>
<sequence>MRRTFLALGVITLAAAGAIVAATGASAAPAGQPGVAHGYYVALNGTADDGSWSPQSDAIVNPEMGRCYDLGSVVTGPAAWTESVNRTDQTAVLSQRTCAERTGGPAATHQSAPADHADSVTFAFRSVTFTHLP</sequence>
<accession>A0ABN2N097</accession>
<proteinExistence type="predicted"/>
<name>A0ABN2N097_9PSEU</name>
<dbReference type="RefSeq" id="WP_344416258.1">
    <property type="nucleotide sequence ID" value="NZ_BAAAQK010000005.1"/>
</dbReference>
<evidence type="ECO:0000313" key="2">
    <source>
        <dbReference type="EMBL" id="GAA1846653.1"/>
    </source>
</evidence>
<evidence type="ECO:0000313" key="3">
    <source>
        <dbReference type="Proteomes" id="UP001500449"/>
    </source>
</evidence>
<feature type="signal peptide" evidence="1">
    <location>
        <begin position="1"/>
        <end position="27"/>
    </location>
</feature>
<feature type="chain" id="PRO_5045470974" evidence="1">
    <location>
        <begin position="28"/>
        <end position="133"/>
    </location>
</feature>
<keyword evidence="3" id="KW-1185">Reference proteome</keyword>
<protein>
    <submittedName>
        <fullName evidence="2">Uncharacterized protein</fullName>
    </submittedName>
</protein>